<name>A0A397STE8_9GLOM</name>
<dbReference type="Proteomes" id="UP000265703">
    <property type="component" value="Unassembled WGS sequence"/>
</dbReference>
<dbReference type="Gene3D" id="1.25.40.420">
    <property type="match status" value="1"/>
</dbReference>
<keyword evidence="4" id="KW-1185">Reference proteome</keyword>
<organism evidence="3 4">
    <name type="scientific">Glomus cerebriforme</name>
    <dbReference type="NCBI Taxonomy" id="658196"/>
    <lineage>
        <taxon>Eukaryota</taxon>
        <taxon>Fungi</taxon>
        <taxon>Fungi incertae sedis</taxon>
        <taxon>Mucoromycota</taxon>
        <taxon>Glomeromycotina</taxon>
        <taxon>Glomeromycetes</taxon>
        <taxon>Glomerales</taxon>
        <taxon>Glomeraceae</taxon>
        <taxon>Glomus</taxon>
    </lineage>
</organism>
<evidence type="ECO:0008006" key="5">
    <source>
        <dbReference type="Google" id="ProtNLM"/>
    </source>
</evidence>
<evidence type="ECO:0000313" key="3">
    <source>
        <dbReference type="EMBL" id="RIA86151.1"/>
    </source>
</evidence>
<dbReference type="PROSITE" id="PS50097">
    <property type="entry name" value="BTB"/>
    <property type="match status" value="1"/>
</dbReference>
<comment type="caution">
    <text evidence="3">The sequence shown here is derived from an EMBL/GenBank/DDBJ whole genome shotgun (WGS) entry which is preliminary data.</text>
</comment>
<sequence>MPTKKMSKSWETFSKNYEKLLLEGDGHDLIINVGEEPLVKSFKAHKVILRAHSPYFRRALSNEWAKQEDGKIVFNKPNVSPPIFDVILKYIYTGSTDVEEQDGEFILSLLTAADELILQEFVEEVQDYLVSNRVTWIQENFCHVLEFAFSHSTYNQLQNHCLEAICADPPLLFDSDYFYCIDSTILKSLLKRDDLAILEVDLWNHLIKWAIVQLTEIETPSSNSNADSDSTKWNEETMQTFQHILADCIPLIRFTLMTPNEFREKVWPFKDCLPAKLYDTILWHFLMPEKQSSPFLPRLKTIDSKLITLKHAALIATWIDRKESKNYSHTEIPYEFSLLMRGSRDGFSQQTLHQRCGGQAKTIMLMKIKSTEEIFGMYISSVWSNSASRQHDSFMFSFGEGRETRTPVLSRVRAAGYDLALSRGQERAYARTDKREFIQINGTLPVCLS</sequence>
<dbReference type="SUPFAM" id="SSF54695">
    <property type="entry name" value="POZ domain"/>
    <property type="match status" value="1"/>
</dbReference>
<dbReference type="InterPro" id="IPR011333">
    <property type="entry name" value="SKP1/BTB/POZ_sf"/>
</dbReference>
<dbReference type="Pfam" id="PF00651">
    <property type="entry name" value="BTB"/>
    <property type="match status" value="1"/>
</dbReference>
<dbReference type="InterPro" id="IPR006571">
    <property type="entry name" value="TLDc_dom"/>
</dbReference>
<dbReference type="SMART" id="SM00225">
    <property type="entry name" value="BTB"/>
    <property type="match status" value="1"/>
</dbReference>
<dbReference type="PROSITE" id="PS51886">
    <property type="entry name" value="TLDC"/>
    <property type="match status" value="1"/>
</dbReference>
<proteinExistence type="predicted"/>
<dbReference type="STRING" id="658196.A0A397STE8"/>
<gene>
    <name evidence="3" type="ORF">C1645_878861</name>
</gene>
<dbReference type="InterPro" id="IPR000210">
    <property type="entry name" value="BTB/POZ_dom"/>
</dbReference>
<dbReference type="AlphaFoldDB" id="A0A397STE8"/>
<dbReference type="PANTHER" id="PTHR45774:SF3">
    <property type="entry name" value="BTB (POZ) DOMAIN-CONTAINING 2B-RELATED"/>
    <property type="match status" value="1"/>
</dbReference>
<accession>A0A397STE8</accession>
<dbReference type="Pfam" id="PF07534">
    <property type="entry name" value="TLD"/>
    <property type="match status" value="1"/>
</dbReference>
<dbReference type="PANTHER" id="PTHR45774">
    <property type="entry name" value="BTB/POZ DOMAIN-CONTAINING"/>
    <property type="match status" value="1"/>
</dbReference>
<evidence type="ECO:0000259" key="1">
    <source>
        <dbReference type="PROSITE" id="PS50097"/>
    </source>
</evidence>
<dbReference type="CDD" id="cd18186">
    <property type="entry name" value="BTB_POZ_ZBTB_KLHL-like"/>
    <property type="match status" value="1"/>
</dbReference>
<dbReference type="EMBL" id="QKYT01000380">
    <property type="protein sequence ID" value="RIA86151.1"/>
    <property type="molecule type" value="Genomic_DNA"/>
</dbReference>
<reference evidence="3 4" key="1">
    <citation type="submission" date="2018-06" db="EMBL/GenBank/DDBJ databases">
        <title>Comparative genomics reveals the genomic features of Rhizophagus irregularis, R. cerebriforme, R. diaphanum and Gigaspora rosea, and their symbiotic lifestyle signature.</title>
        <authorList>
            <person name="Morin E."/>
            <person name="San Clemente H."/>
            <person name="Chen E.C.H."/>
            <person name="De La Providencia I."/>
            <person name="Hainaut M."/>
            <person name="Kuo A."/>
            <person name="Kohler A."/>
            <person name="Murat C."/>
            <person name="Tang N."/>
            <person name="Roy S."/>
            <person name="Loubradou J."/>
            <person name="Henrissat B."/>
            <person name="Grigoriev I.V."/>
            <person name="Corradi N."/>
            <person name="Roux C."/>
            <person name="Martin F.M."/>
        </authorList>
    </citation>
    <scope>NUCLEOTIDE SEQUENCE [LARGE SCALE GENOMIC DNA]</scope>
    <source>
        <strain evidence="3 4">DAOM 227022</strain>
    </source>
</reference>
<dbReference type="OrthoDB" id="298084at2759"/>
<dbReference type="Gene3D" id="3.30.710.10">
    <property type="entry name" value="Potassium Channel Kv1.1, Chain A"/>
    <property type="match status" value="1"/>
</dbReference>
<evidence type="ECO:0000313" key="4">
    <source>
        <dbReference type="Proteomes" id="UP000265703"/>
    </source>
</evidence>
<feature type="domain" description="TLDc" evidence="2">
    <location>
        <begin position="305"/>
        <end position="449"/>
    </location>
</feature>
<protein>
    <recommendedName>
        <fullName evidence="5">BTB/POZ protein</fullName>
    </recommendedName>
</protein>
<evidence type="ECO:0000259" key="2">
    <source>
        <dbReference type="PROSITE" id="PS51886"/>
    </source>
</evidence>
<feature type="domain" description="BTB" evidence="1">
    <location>
        <begin position="27"/>
        <end position="100"/>
    </location>
</feature>